<protein>
    <submittedName>
        <fullName evidence="1">Uncharacterized protein</fullName>
    </submittedName>
</protein>
<dbReference type="EMBL" id="JBHMQT010000005">
    <property type="protein sequence ID" value="MFC0861524.1"/>
    <property type="molecule type" value="Genomic_DNA"/>
</dbReference>
<gene>
    <name evidence="1" type="ORF">ACFHYQ_04350</name>
</gene>
<dbReference type="RefSeq" id="WP_394299757.1">
    <property type="nucleotide sequence ID" value="NZ_JBHMQT010000005.1"/>
</dbReference>
<evidence type="ECO:0000313" key="2">
    <source>
        <dbReference type="Proteomes" id="UP001589870"/>
    </source>
</evidence>
<reference evidence="1 2" key="1">
    <citation type="submission" date="2024-09" db="EMBL/GenBank/DDBJ databases">
        <authorList>
            <person name="Sun Q."/>
            <person name="Mori K."/>
        </authorList>
    </citation>
    <scope>NUCLEOTIDE SEQUENCE [LARGE SCALE GENOMIC DNA]</scope>
    <source>
        <strain evidence="1 2">TBRC 1851</strain>
    </source>
</reference>
<dbReference type="Proteomes" id="UP001589870">
    <property type="component" value="Unassembled WGS sequence"/>
</dbReference>
<evidence type="ECO:0000313" key="1">
    <source>
        <dbReference type="EMBL" id="MFC0861524.1"/>
    </source>
</evidence>
<organism evidence="1 2">
    <name type="scientific">Sphaerimonospora cavernae</name>
    <dbReference type="NCBI Taxonomy" id="1740611"/>
    <lineage>
        <taxon>Bacteria</taxon>
        <taxon>Bacillati</taxon>
        <taxon>Actinomycetota</taxon>
        <taxon>Actinomycetes</taxon>
        <taxon>Streptosporangiales</taxon>
        <taxon>Streptosporangiaceae</taxon>
        <taxon>Sphaerimonospora</taxon>
    </lineage>
</organism>
<accession>A0ABV6U0H3</accession>
<sequence length="147" mass="15770">MRCGDAIGEYHSPDDNLQVIVDAVALPTSKSSAQALQVGEDSTPDGGTGFFAKQGLLVRRGRHVELIVPERLTGRFWMVWGRPGSPGARIVVNRCEARDEWIAFPGGYIVRETGCLPVQVRVDGGAAHEVLIGVGEPCPGQRPAPQI</sequence>
<keyword evidence="2" id="KW-1185">Reference proteome</keyword>
<proteinExistence type="predicted"/>
<name>A0ABV6U0H3_9ACTN</name>
<comment type="caution">
    <text evidence="1">The sequence shown here is derived from an EMBL/GenBank/DDBJ whole genome shotgun (WGS) entry which is preliminary data.</text>
</comment>